<dbReference type="InterPro" id="IPR032710">
    <property type="entry name" value="NTF2-like_dom_sf"/>
</dbReference>
<dbReference type="OMA" id="PIWENAP"/>
<protein>
    <recommendedName>
        <fullName evidence="3">SnoaL-like domain-containing protein</fullName>
    </recommendedName>
</protein>
<dbReference type="EMBL" id="CP000586">
    <property type="protein sequence ID" value="ABO96815.1"/>
    <property type="molecule type" value="Genomic_DNA"/>
</dbReference>
<dbReference type="Gramene" id="ABO96815">
    <property type="protein sequence ID" value="ABO96815"/>
    <property type="gene ID" value="OSTLU_32269"/>
</dbReference>
<dbReference type="SUPFAM" id="SSF54427">
    <property type="entry name" value="NTF2-like"/>
    <property type="match status" value="1"/>
</dbReference>
<dbReference type="HOGENOM" id="CLU_1565461_0_0_1"/>
<proteinExistence type="predicted"/>
<keyword evidence="2" id="KW-1185">Reference proteome</keyword>
<sequence>MSTERLEAARSVMMCNQDNWETGCLANYDDEAFDYVDGPGLTKIHGKRNMERYLRNQFDFSRQYLTVDEEVCQADSYVATWRLDMLLGTGPLRNISGISVLKFNANPESRKIVYHRDYLPDGPIWENAPIVGPLVKLQRQTYTSCMQTDFGCAKVLGGVENENDVGGVEAK</sequence>
<reference evidence="1 2" key="1">
    <citation type="journal article" date="2007" name="Proc. Natl. Acad. Sci. U.S.A.">
        <title>The tiny eukaryote Ostreococcus provides genomic insights into the paradox of plankton speciation.</title>
        <authorList>
            <person name="Palenik B."/>
            <person name="Grimwood J."/>
            <person name="Aerts A."/>
            <person name="Rouze P."/>
            <person name="Salamov A."/>
            <person name="Putnam N."/>
            <person name="Dupont C."/>
            <person name="Jorgensen R."/>
            <person name="Derelle E."/>
            <person name="Rombauts S."/>
            <person name="Zhou K."/>
            <person name="Otillar R."/>
            <person name="Merchant S.S."/>
            <person name="Podell S."/>
            <person name="Gaasterland T."/>
            <person name="Napoli C."/>
            <person name="Gendler K."/>
            <person name="Manuell A."/>
            <person name="Tai V."/>
            <person name="Vallon O."/>
            <person name="Piganeau G."/>
            <person name="Jancek S."/>
            <person name="Heijde M."/>
            <person name="Jabbari K."/>
            <person name="Bowler C."/>
            <person name="Lohr M."/>
            <person name="Robbens S."/>
            <person name="Werner G."/>
            <person name="Dubchak I."/>
            <person name="Pazour G.J."/>
            <person name="Ren Q."/>
            <person name="Paulsen I."/>
            <person name="Delwiche C."/>
            <person name="Schmutz J."/>
            <person name="Rokhsar D."/>
            <person name="Van de Peer Y."/>
            <person name="Moreau H."/>
            <person name="Grigoriev I.V."/>
        </authorList>
    </citation>
    <scope>NUCLEOTIDE SEQUENCE [LARGE SCALE GENOMIC DNA]</scope>
    <source>
        <strain evidence="1 2">CCE9901</strain>
    </source>
</reference>
<dbReference type="Gene3D" id="3.10.450.50">
    <property type="match status" value="1"/>
</dbReference>
<dbReference type="KEGG" id="olu:OSTLU_32269"/>
<evidence type="ECO:0000313" key="1">
    <source>
        <dbReference type="EMBL" id="ABO96815.1"/>
    </source>
</evidence>
<dbReference type="GeneID" id="5002485"/>
<dbReference type="AlphaFoldDB" id="A4RZ65"/>
<dbReference type="Proteomes" id="UP000001568">
    <property type="component" value="Chromosome 6"/>
</dbReference>
<name>A4RZ65_OSTLU</name>
<dbReference type="RefSeq" id="XP_001418522.1">
    <property type="nucleotide sequence ID" value="XM_001418485.1"/>
</dbReference>
<dbReference type="OrthoDB" id="495453at2759"/>
<organism evidence="1 2">
    <name type="scientific">Ostreococcus lucimarinus (strain CCE9901)</name>
    <dbReference type="NCBI Taxonomy" id="436017"/>
    <lineage>
        <taxon>Eukaryota</taxon>
        <taxon>Viridiplantae</taxon>
        <taxon>Chlorophyta</taxon>
        <taxon>Mamiellophyceae</taxon>
        <taxon>Mamiellales</taxon>
        <taxon>Bathycoccaceae</taxon>
        <taxon>Ostreococcus</taxon>
    </lineage>
</organism>
<evidence type="ECO:0008006" key="3">
    <source>
        <dbReference type="Google" id="ProtNLM"/>
    </source>
</evidence>
<accession>A4RZ65</accession>
<evidence type="ECO:0000313" key="2">
    <source>
        <dbReference type="Proteomes" id="UP000001568"/>
    </source>
</evidence>
<gene>
    <name evidence="1" type="ORF">OSTLU_32269</name>
</gene>